<organism evidence="1 2">
    <name type="scientific">Brevibacillus invocatus</name>
    <dbReference type="NCBI Taxonomy" id="173959"/>
    <lineage>
        <taxon>Bacteria</taxon>
        <taxon>Bacillati</taxon>
        <taxon>Bacillota</taxon>
        <taxon>Bacilli</taxon>
        <taxon>Bacillales</taxon>
        <taxon>Paenibacillaceae</taxon>
        <taxon>Brevibacillus</taxon>
    </lineage>
</organism>
<evidence type="ECO:0000313" key="2">
    <source>
        <dbReference type="Proteomes" id="UP000282028"/>
    </source>
</evidence>
<keyword evidence="2" id="KW-1185">Reference proteome</keyword>
<reference evidence="1 2" key="1">
    <citation type="submission" date="2018-10" db="EMBL/GenBank/DDBJ databases">
        <title>Phylogenomics of Brevibacillus.</title>
        <authorList>
            <person name="Dunlap C."/>
        </authorList>
    </citation>
    <scope>NUCLEOTIDE SEQUENCE [LARGE SCALE GENOMIC DNA]</scope>
    <source>
        <strain evidence="1 2">JCM 12215</strain>
    </source>
</reference>
<proteinExistence type="predicted"/>
<dbReference type="EMBL" id="RHHR01000010">
    <property type="protein sequence ID" value="RNB75527.1"/>
    <property type="molecule type" value="Genomic_DNA"/>
</dbReference>
<sequence>MNEMKEQQKNDTAFEGLSDPEVQEAIQTLIQKLPKIKDAVLAAEQGLEFATSVMKDQQSLRSLFERAEEQMAPFRIEKESIVALMALMDKMPKILKLVSALEQVADLAESLMKDKESQQYLFASVQGYIKPVTQQIDHAVEVFQEAKERSEQKQQSVSIFDLYKLLKDPTVQKGLRFAQSVVEVIGEKQRHSK</sequence>
<evidence type="ECO:0000313" key="1">
    <source>
        <dbReference type="EMBL" id="RNB75527.1"/>
    </source>
</evidence>
<dbReference type="Proteomes" id="UP000282028">
    <property type="component" value="Unassembled WGS sequence"/>
</dbReference>
<dbReference type="AlphaFoldDB" id="A0A3M8CJL7"/>
<comment type="caution">
    <text evidence="1">The sequence shown here is derived from an EMBL/GenBank/DDBJ whole genome shotgun (WGS) entry which is preliminary data.</text>
</comment>
<protein>
    <submittedName>
        <fullName evidence="1">DUF1641 domain-containing protein</fullName>
    </submittedName>
</protein>
<gene>
    <name evidence="1" type="ORF">EDM52_08080</name>
</gene>
<dbReference type="OrthoDB" id="2374761at2"/>
<dbReference type="InterPro" id="IPR012440">
    <property type="entry name" value="DUF1641"/>
</dbReference>
<dbReference type="PANTHER" id="PTHR39180:SF2">
    <property type="entry name" value="DUF1641 DOMAIN-CONTAINING PROTEIN"/>
    <property type="match status" value="1"/>
</dbReference>
<dbReference type="PANTHER" id="PTHR39180">
    <property type="match status" value="1"/>
</dbReference>
<dbReference type="Pfam" id="PF07849">
    <property type="entry name" value="DUF1641"/>
    <property type="match status" value="1"/>
</dbReference>
<accession>A0A3M8CJL7</accession>
<name>A0A3M8CJL7_9BACL</name>